<sequence length="61" mass="6846">MARFTAYVHTGMNGSRVEEPFEVPDDELEGLSDGERTDVIASYAQDAIANSYEWGWTEDES</sequence>
<keyword evidence="3" id="KW-1185">Reference proteome</keyword>
<dbReference type="Proteomes" id="UP000000851">
    <property type="component" value="Chromosome"/>
</dbReference>
<dbReference type="KEGG" id="cai:Caci_2999"/>
<accession>C7Q316</accession>
<organism evidence="2 3">
    <name type="scientific">Catenulispora acidiphila (strain DSM 44928 / JCM 14897 / NBRC 102108 / NRRL B-24433 / ID139908)</name>
    <dbReference type="NCBI Taxonomy" id="479433"/>
    <lineage>
        <taxon>Bacteria</taxon>
        <taxon>Bacillati</taxon>
        <taxon>Actinomycetota</taxon>
        <taxon>Actinomycetes</taxon>
        <taxon>Catenulisporales</taxon>
        <taxon>Catenulisporaceae</taxon>
        <taxon>Catenulispora</taxon>
    </lineage>
</organism>
<dbReference type="STRING" id="479433.Caci_2999"/>
<evidence type="ECO:0000259" key="1">
    <source>
        <dbReference type="Pfam" id="PF23768"/>
    </source>
</evidence>
<dbReference type="InParanoid" id="C7Q316"/>
<dbReference type="Pfam" id="PF23768">
    <property type="entry name" value="DUF7167"/>
    <property type="match status" value="1"/>
</dbReference>
<evidence type="ECO:0000313" key="3">
    <source>
        <dbReference type="Proteomes" id="UP000000851"/>
    </source>
</evidence>
<dbReference type="EMBL" id="CP001700">
    <property type="protein sequence ID" value="ACU71908.1"/>
    <property type="molecule type" value="Genomic_DNA"/>
</dbReference>
<dbReference type="RefSeq" id="WP_012787201.1">
    <property type="nucleotide sequence ID" value="NC_013131.1"/>
</dbReference>
<dbReference type="HOGENOM" id="CLU_2913953_0_0_11"/>
<protein>
    <recommendedName>
        <fullName evidence="1">DUF7167 domain-containing protein</fullName>
    </recommendedName>
</protein>
<feature type="domain" description="DUF7167" evidence="1">
    <location>
        <begin position="2"/>
        <end position="60"/>
    </location>
</feature>
<name>C7Q316_CATAD</name>
<proteinExistence type="predicted"/>
<dbReference type="AlphaFoldDB" id="C7Q316"/>
<dbReference type="InterPro" id="IPR055591">
    <property type="entry name" value="DUF7167"/>
</dbReference>
<evidence type="ECO:0000313" key="2">
    <source>
        <dbReference type="EMBL" id="ACU71908.1"/>
    </source>
</evidence>
<gene>
    <name evidence="2" type="ordered locus">Caci_2999</name>
</gene>
<reference evidence="2 3" key="1">
    <citation type="journal article" date="2009" name="Stand. Genomic Sci.">
        <title>Complete genome sequence of Catenulispora acidiphila type strain (ID 139908).</title>
        <authorList>
            <person name="Copeland A."/>
            <person name="Lapidus A."/>
            <person name="Glavina Del Rio T."/>
            <person name="Nolan M."/>
            <person name="Lucas S."/>
            <person name="Chen F."/>
            <person name="Tice H."/>
            <person name="Cheng J.F."/>
            <person name="Bruce D."/>
            <person name="Goodwin L."/>
            <person name="Pitluck S."/>
            <person name="Mikhailova N."/>
            <person name="Pati A."/>
            <person name="Ivanova N."/>
            <person name="Mavromatis K."/>
            <person name="Chen A."/>
            <person name="Palaniappan K."/>
            <person name="Chain P."/>
            <person name="Land M."/>
            <person name="Hauser L."/>
            <person name="Chang Y.J."/>
            <person name="Jeffries C.D."/>
            <person name="Chertkov O."/>
            <person name="Brettin T."/>
            <person name="Detter J.C."/>
            <person name="Han C."/>
            <person name="Ali Z."/>
            <person name="Tindall B.J."/>
            <person name="Goker M."/>
            <person name="Bristow J."/>
            <person name="Eisen J.A."/>
            <person name="Markowitz V."/>
            <person name="Hugenholtz P."/>
            <person name="Kyrpides N.C."/>
            <person name="Klenk H.P."/>
        </authorList>
    </citation>
    <scope>NUCLEOTIDE SEQUENCE [LARGE SCALE GENOMIC DNA]</scope>
    <source>
        <strain evidence="3">DSM 44928 / JCM 14897 / NBRC 102108 / NRRL B-24433 / ID139908</strain>
    </source>
</reference>